<dbReference type="SUPFAM" id="SSF53756">
    <property type="entry name" value="UDP-Glycosyltransferase/glycogen phosphorylase"/>
    <property type="match status" value="1"/>
</dbReference>
<evidence type="ECO:0000313" key="5">
    <source>
        <dbReference type="Proteomes" id="UP000004367"/>
    </source>
</evidence>
<dbReference type="PANTHER" id="PTHR12526:SF510">
    <property type="entry name" value="D-INOSITOL 3-PHOSPHATE GLYCOSYLTRANSFERASE"/>
    <property type="match status" value="1"/>
</dbReference>
<evidence type="ECO:0000256" key="2">
    <source>
        <dbReference type="ARBA" id="ARBA00022679"/>
    </source>
</evidence>
<keyword evidence="1" id="KW-0328">Glycosyltransferase</keyword>
<dbReference type="Proteomes" id="UP000004367">
    <property type="component" value="Unassembled WGS sequence"/>
</dbReference>
<feature type="compositionally biased region" description="Gly residues" evidence="3">
    <location>
        <begin position="682"/>
        <end position="695"/>
    </location>
</feature>
<dbReference type="eggNOG" id="COG0438">
    <property type="taxonomic scope" value="Bacteria"/>
</dbReference>
<keyword evidence="2 4" id="KW-0808">Transferase</keyword>
<dbReference type="RefSeq" id="WP_009480979.1">
    <property type="nucleotide sequence ID" value="NZ_BAFE01000003.1"/>
</dbReference>
<organism evidence="4 5">
    <name type="scientific">Mobilicoccus pelagius NBRC 104925</name>
    <dbReference type="NCBI Taxonomy" id="1089455"/>
    <lineage>
        <taxon>Bacteria</taxon>
        <taxon>Bacillati</taxon>
        <taxon>Actinomycetota</taxon>
        <taxon>Actinomycetes</taxon>
        <taxon>Micrococcales</taxon>
        <taxon>Dermatophilaceae</taxon>
        <taxon>Mobilicoccus</taxon>
    </lineage>
</organism>
<dbReference type="AlphaFoldDB" id="H5UMX3"/>
<evidence type="ECO:0000256" key="3">
    <source>
        <dbReference type="SAM" id="MobiDB-lite"/>
    </source>
</evidence>
<name>H5UMX3_9MICO</name>
<dbReference type="OrthoDB" id="3268555at2"/>
<comment type="caution">
    <text evidence="4">The sequence shown here is derived from an EMBL/GenBank/DDBJ whole genome shotgun (WGS) entry which is preliminary data.</text>
</comment>
<dbReference type="EMBL" id="BAFE01000003">
    <property type="protein sequence ID" value="GAB47081.1"/>
    <property type="molecule type" value="Genomic_DNA"/>
</dbReference>
<dbReference type="GO" id="GO:0016757">
    <property type="term" value="F:glycosyltransferase activity"/>
    <property type="evidence" value="ECO:0007669"/>
    <property type="project" value="UniProtKB-KW"/>
</dbReference>
<accession>H5UMX3</accession>
<dbReference type="STRING" id="1089455.MOPEL_003_01060"/>
<evidence type="ECO:0000256" key="1">
    <source>
        <dbReference type="ARBA" id="ARBA00022676"/>
    </source>
</evidence>
<sequence length="695" mass="75381">MSDVNPLTAAAQPVHGERYDDLVFVTPWYPTETNPMWGTFVRDAVTTLRRHHTGPVTVVHVDSTPVDDDAPEADRPLDEDGRPASSWVTVSERPEARIVHVRAPMDPMTSRHEAIDVQRAAIVRHALPHITQATYVNAHVGAPTGAAVAPLLSRPARFVITEHATYVRAVFADLEAASAYRAAVARAQAVIAVGDESAGVLRRYCGQQADIIRAVPNPVRFDDVPLRTEPMRHPDRWLYVGSLIERKGVDKLVESFAVAVSRDPQRPWHLTLVGDGPLHEQLVERIAELGLTDRVTFAGIVAPTEVGSYLRDADVLVHLSAYETFGITLIEAVASGLPVVVTKCGGPEETMALPEDVGMAVFVPRDPEPEAVADAVAALRTDVGRAELTHVRGVLRGFYGEERVADLLHTHVLGDPPPEPFTRPGDLRVVVVYQGMLQWRRLMHGVQRAIDMGAQVVAVDLESMTAGVVPKGMALVTVGDPDRYNTLQRVERAVVDRAPRTVLRGAEKVAGTLPSERQPQARKVLARAETFHGRVSRFSQRQLYRRPWLLVRGLVMARRAESQPELYTADQIDVIVHGGTRFTQLTYRLLKKHPEAEYHSGVFTAKHVARWWAEALKKADKVEPDPTPEAEEAAPAAEPTTASPIDPASGQATGMNAPAEGATQTPTSDGPDGRPSGPAAGTPGGTTGTTDGGVA</sequence>
<reference evidence="4 5" key="1">
    <citation type="submission" date="2012-02" db="EMBL/GenBank/DDBJ databases">
        <title>Whole genome shotgun sequence of Mobilicoccus pelagius NBRC 104925.</title>
        <authorList>
            <person name="Yoshida Y."/>
            <person name="Hosoyama A."/>
            <person name="Tsuchikane K."/>
            <person name="Katsumata H."/>
            <person name="Yamazaki S."/>
            <person name="Fujita N."/>
        </authorList>
    </citation>
    <scope>NUCLEOTIDE SEQUENCE [LARGE SCALE GENOMIC DNA]</scope>
    <source>
        <strain evidence="4 5">NBRC 104925</strain>
    </source>
</reference>
<feature type="compositionally biased region" description="Basic and acidic residues" evidence="3">
    <location>
        <begin position="72"/>
        <end position="82"/>
    </location>
</feature>
<dbReference type="Pfam" id="PF13692">
    <property type="entry name" value="Glyco_trans_1_4"/>
    <property type="match status" value="1"/>
</dbReference>
<dbReference type="PANTHER" id="PTHR12526">
    <property type="entry name" value="GLYCOSYLTRANSFERASE"/>
    <property type="match status" value="1"/>
</dbReference>
<dbReference type="Gene3D" id="3.40.50.2000">
    <property type="entry name" value="Glycogen Phosphorylase B"/>
    <property type="match status" value="2"/>
</dbReference>
<feature type="region of interest" description="Disordered" evidence="3">
    <location>
        <begin position="61"/>
        <end position="85"/>
    </location>
</feature>
<protein>
    <submittedName>
        <fullName evidence="4">Putative glycosyltransferase</fullName>
    </submittedName>
</protein>
<keyword evidence="5" id="KW-1185">Reference proteome</keyword>
<feature type="region of interest" description="Disordered" evidence="3">
    <location>
        <begin position="620"/>
        <end position="695"/>
    </location>
</feature>
<feature type="compositionally biased region" description="Low complexity" evidence="3">
    <location>
        <begin position="633"/>
        <end position="642"/>
    </location>
</feature>
<evidence type="ECO:0000313" key="4">
    <source>
        <dbReference type="EMBL" id="GAB47081.1"/>
    </source>
</evidence>
<proteinExistence type="predicted"/>
<gene>
    <name evidence="4" type="ORF">MOPEL_003_01060</name>
</gene>